<dbReference type="AlphaFoldDB" id="A0A9N9IY59"/>
<dbReference type="Proteomes" id="UP000789759">
    <property type="component" value="Unassembled WGS sequence"/>
</dbReference>
<proteinExistence type="predicted"/>
<gene>
    <name evidence="1" type="ORF">CPELLU_LOCUS14874</name>
</gene>
<reference evidence="1" key="1">
    <citation type="submission" date="2021-06" db="EMBL/GenBank/DDBJ databases">
        <authorList>
            <person name="Kallberg Y."/>
            <person name="Tangrot J."/>
            <person name="Rosling A."/>
        </authorList>
    </citation>
    <scope>NUCLEOTIDE SEQUENCE</scope>
    <source>
        <strain evidence="1">FL966</strain>
    </source>
</reference>
<dbReference type="EMBL" id="CAJVQA010018384">
    <property type="protein sequence ID" value="CAG8753678.1"/>
    <property type="molecule type" value="Genomic_DNA"/>
</dbReference>
<sequence length="205" mass="24082">MSKSDTTHPIYNKYNVNGEKIICSLCDKEYDSPLNISTAKNHFRSKHLNIWKDLKSVRGKNRGSRHRVYEYFSVIDSGEHQCNLCSRKYKEPHITELKYHVSHYHKEIWDTIKEKKLERGDRLVRFQENCDDAVSESSQTGFMKNDEILELDTVNISSDSDVEMDKNMKKVSLIESINMENEDTEVRIKRDEVIIKGKGKVNFFK</sequence>
<keyword evidence="2" id="KW-1185">Reference proteome</keyword>
<protein>
    <submittedName>
        <fullName evidence="1">15271_t:CDS:1</fullName>
    </submittedName>
</protein>
<comment type="caution">
    <text evidence="1">The sequence shown here is derived from an EMBL/GenBank/DDBJ whole genome shotgun (WGS) entry which is preliminary data.</text>
</comment>
<accession>A0A9N9IY59</accession>
<evidence type="ECO:0000313" key="2">
    <source>
        <dbReference type="Proteomes" id="UP000789759"/>
    </source>
</evidence>
<evidence type="ECO:0000313" key="1">
    <source>
        <dbReference type="EMBL" id="CAG8753678.1"/>
    </source>
</evidence>
<name>A0A9N9IY59_9GLOM</name>
<organism evidence="1 2">
    <name type="scientific">Cetraspora pellucida</name>
    <dbReference type="NCBI Taxonomy" id="1433469"/>
    <lineage>
        <taxon>Eukaryota</taxon>
        <taxon>Fungi</taxon>
        <taxon>Fungi incertae sedis</taxon>
        <taxon>Mucoromycota</taxon>
        <taxon>Glomeromycotina</taxon>
        <taxon>Glomeromycetes</taxon>
        <taxon>Diversisporales</taxon>
        <taxon>Gigasporaceae</taxon>
        <taxon>Cetraspora</taxon>
    </lineage>
</organism>
<dbReference type="OrthoDB" id="2374264at2759"/>